<dbReference type="GO" id="GO:0005886">
    <property type="term" value="C:plasma membrane"/>
    <property type="evidence" value="ECO:0007669"/>
    <property type="project" value="UniProtKB-SubCell"/>
</dbReference>
<feature type="transmembrane region" description="Helical" evidence="11">
    <location>
        <begin position="195"/>
        <end position="214"/>
    </location>
</feature>
<keyword evidence="8 11" id="KW-1133">Transmembrane helix</keyword>
<dbReference type="PANTHER" id="PTHR21433:SF1">
    <property type="entry name" value="ION CHANNEL TACAN"/>
    <property type="match status" value="1"/>
</dbReference>
<dbReference type="HOGENOM" id="CLU_048749_1_1_1"/>
<evidence type="ECO:0000256" key="9">
    <source>
        <dbReference type="ARBA" id="ARBA00023136"/>
    </source>
</evidence>
<dbReference type="Bgee" id="ENSMMUG00000020088">
    <property type="expression patterns" value="Expressed in adipose tissue and 21 other cell types or tissues"/>
</dbReference>
<reference evidence="12" key="2">
    <citation type="submission" date="2019-01" db="EMBL/GenBank/DDBJ databases">
        <authorList>
            <person name="Graves T."/>
            <person name="Eichler E.E."/>
            <person name="Wilson R.K."/>
        </authorList>
    </citation>
    <scope>NUCLEOTIDE SEQUENCE [LARGE SCALE GENOMIC DNA]</scope>
    <source>
        <strain evidence="12">17573</strain>
    </source>
</reference>
<evidence type="ECO:0000256" key="7">
    <source>
        <dbReference type="ARBA" id="ARBA00022824"/>
    </source>
</evidence>
<dbReference type="eggNOG" id="KOG4758">
    <property type="taxonomic scope" value="Eukaryota"/>
</dbReference>
<comment type="subcellular location">
    <subcellularLocation>
        <location evidence="3">Cell membrane</location>
        <topology evidence="3">Multi-pass membrane protein</topology>
    </subcellularLocation>
    <subcellularLocation>
        <location evidence="1">Endoplasmic reticulum</location>
    </subcellularLocation>
    <subcellularLocation>
        <location evidence="2">Nucleus inner membrane</location>
        <topology evidence="2">Multi-pass membrane protein</topology>
    </subcellularLocation>
</comment>
<accession>F7GP53</accession>
<reference evidence="12" key="3">
    <citation type="submission" date="2025-08" db="UniProtKB">
        <authorList>
            <consortium name="Ensembl"/>
        </authorList>
    </citation>
    <scope>IDENTIFICATION</scope>
    <source>
        <strain evidence="12">17573</strain>
    </source>
</reference>
<evidence type="ECO:0000313" key="15">
    <source>
        <dbReference type="VGNC" id="VGNC:79333"/>
    </source>
</evidence>
<evidence type="ECO:0000313" key="14">
    <source>
        <dbReference type="VGNC" id="VGNC:78158"/>
    </source>
</evidence>
<evidence type="ECO:0000256" key="6">
    <source>
        <dbReference type="ARBA" id="ARBA00022692"/>
    </source>
</evidence>
<keyword evidence="7" id="KW-0256">Endoplasmic reticulum</keyword>
<keyword evidence="9 11" id="KW-0472">Membrane</keyword>
<comment type="similarity">
    <text evidence="4">Belongs to the TMEM120 family.</text>
</comment>
<dbReference type="VGNC" id="VGNC:78158">
    <property type="gene designation" value="STYXL1"/>
</dbReference>
<dbReference type="PANTHER" id="PTHR21433">
    <property type="entry name" value="TRANSMEMBRANE PROTEIN INDUCED BY TUMOR NECROSIS FACTOR ALPHA"/>
    <property type="match status" value="1"/>
</dbReference>
<evidence type="ECO:0000313" key="13">
    <source>
        <dbReference type="Proteomes" id="UP000006718"/>
    </source>
</evidence>
<dbReference type="Proteomes" id="UP000006718">
    <property type="component" value="Chromosome 3"/>
</dbReference>
<dbReference type="GO" id="GO:0005783">
    <property type="term" value="C:endoplasmic reticulum"/>
    <property type="evidence" value="ECO:0007669"/>
    <property type="project" value="UniProtKB-SubCell"/>
</dbReference>
<keyword evidence="13" id="KW-1185">Reference proteome</keyword>
<evidence type="ECO:0000256" key="3">
    <source>
        <dbReference type="ARBA" id="ARBA00004651"/>
    </source>
</evidence>
<evidence type="ECO:0000256" key="2">
    <source>
        <dbReference type="ARBA" id="ARBA00004473"/>
    </source>
</evidence>
<name>F7GP53_MACMU</name>
<sequence length="422" mass="47177">MAPPLPRPCPGLAGVGAWPFPIGACGGASPEADGGGGVGASGGPGLLRCPPLLAPGSAAMQPPPPGPLGDCLRDWEDLQQDFQNIQETHRLYRLKLEELTKLQNNCTSSITRQKKRLQELALTLKKCKPSLPAEAEGAAQELENQMKERQGLFFDMEAYLPKKNGLYLSLVLGNVNVTLLSKQAKFAYKDEYEKFKLYLTIILILISFTCRFLLNSRVTDATFNFLLVWYYCTLTIRESILINNGSRIKGWWVFHHYVSTFLSGVMLTWPDGLMYQKFRNQFLSFSMYQSFVQFLQYYYQSGCLYRLRALGERHTMDLTVGAYVRLPLPPPLPRQFLHYPEGCAPEVSQSVAWKQEGLRLGLPLPAQRGFCVPRVGGDGRHPSSVCVYQGVSAVLPWVLWALWALKEDLGPVPSIKRGPEVA</sequence>
<dbReference type="ExpressionAtlas" id="F7GP53">
    <property type="expression patterns" value="baseline"/>
</dbReference>
<dbReference type="VGNC" id="VGNC:79333">
    <property type="gene designation" value="TMEM120A"/>
</dbReference>
<evidence type="ECO:0000256" key="5">
    <source>
        <dbReference type="ARBA" id="ARBA00022475"/>
    </source>
</evidence>
<gene>
    <name evidence="12 14" type="primary">STYXL1</name>
    <name evidence="15" type="synonym">TMEM120A</name>
</gene>
<evidence type="ECO:0000256" key="11">
    <source>
        <dbReference type="SAM" id="Phobius"/>
    </source>
</evidence>
<evidence type="ECO:0000256" key="8">
    <source>
        <dbReference type="ARBA" id="ARBA00022989"/>
    </source>
</evidence>
<keyword evidence="10" id="KW-0539">Nucleus</keyword>
<dbReference type="Pfam" id="PF07851">
    <property type="entry name" value="TMEM120A-B"/>
    <property type="match status" value="1"/>
</dbReference>
<dbReference type="Ensembl" id="ENSMMUT00000028251.3">
    <property type="protein sequence ID" value="ENSMMUP00000026434.2"/>
    <property type="gene ID" value="ENSMMUG00000020088.4"/>
</dbReference>
<keyword evidence="6 11" id="KW-0812">Transmembrane</keyword>
<dbReference type="AlphaFoldDB" id="F7GP53"/>
<dbReference type="InterPro" id="IPR012926">
    <property type="entry name" value="TMEM120A/B"/>
</dbReference>
<dbReference type="GO" id="GO:0005637">
    <property type="term" value="C:nuclear inner membrane"/>
    <property type="evidence" value="ECO:0007669"/>
    <property type="project" value="UniProtKB-SubCell"/>
</dbReference>
<evidence type="ECO:0000256" key="1">
    <source>
        <dbReference type="ARBA" id="ARBA00004240"/>
    </source>
</evidence>
<evidence type="ECO:0000256" key="4">
    <source>
        <dbReference type="ARBA" id="ARBA00009700"/>
    </source>
</evidence>
<dbReference type="SMR" id="F7GP53"/>
<keyword evidence="5" id="KW-1003">Cell membrane</keyword>
<evidence type="ECO:0000256" key="10">
    <source>
        <dbReference type="ARBA" id="ARBA00023242"/>
    </source>
</evidence>
<organism evidence="12 13">
    <name type="scientific">Macaca mulatta</name>
    <name type="common">Rhesus macaque</name>
    <dbReference type="NCBI Taxonomy" id="9544"/>
    <lineage>
        <taxon>Eukaryota</taxon>
        <taxon>Metazoa</taxon>
        <taxon>Chordata</taxon>
        <taxon>Craniata</taxon>
        <taxon>Vertebrata</taxon>
        <taxon>Euteleostomi</taxon>
        <taxon>Mammalia</taxon>
        <taxon>Eutheria</taxon>
        <taxon>Euarchontoglires</taxon>
        <taxon>Primates</taxon>
        <taxon>Haplorrhini</taxon>
        <taxon>Catarrhini</taxon>
        <taxon>Cercopithecidae</taxon>
        <taxon>Cercopithecinae</taxon>
        <taxon>Macaca</taxon>
    </lineage>
</organism>
<dbReference type="GeneTree" id="ENSGT00390000010113"/>
<evidence type="ECO:0000313" key="12">
    <source>
        <dbReference type="Ensembl" id="ENSMMUP00000026434.2"/>
    </source>
</evidence>
<dbReference type="VEuPathDB" id="HostDB:ENSMMUG00000020088"/>
<protein>
    <submittedName>
        <fullName evidence="12">Serine/threonine/tyrosine interacting like 1</fullName>
    </submittedName>
</protein>
<reference evidence="12" key="4">
    <citation type="submission" date="2025-09" db="UniProtKB">
        <authorList>
            <consortium name="Ensembl"/>
        </authorList>
    </citation>
    <scope>IDENTIFICATION</scope>
    <source>
        <strain evidence="12">17573</strain>
    </source>
</reference>
<feature type="transmembrane region" description="Helical" evidence="11">
    <location>
        <begin position="250"/>
        <end position="269"/>
    </location>
</feature>
<reference evidence="13" key="1">
    <citation type="journal article" date="2007" name="Science">
        <title>Evolutionary and biomedical insights from the rhesus macaque genome.</title>
        <authorList>
            <person name="Gibbs R.A."/>
            <person name="Rogers J."/>
            <person name="Katze M.G."/>
            <person name="Bumgarner R."/>
            <person name="Weinstock G.M."/>
            <person name="Mardis E.R."/>
            <person name="Remington K.A."/>
            <person name="Strausberg R.L."/>
            <person name="Venter J.C."/>
            <person name="Wilson R.K."/>
            <person name="Batzer M.A."/>
            <person name="Bustamante C.D."/>
            <person name="Eichler E.E."/>
            <person name="Hahn M.W."/>
            <person name="Hardison R.C."/>
            <person name="Makova K.D."/>
            <person name="Miller W."/>
            <person name="Milosavljevic A."/>
            <person name="Palermo R.E."/>
            <person name="Siepel A."/>
            <person name="Sikela J.M."/>
            <person name="Attaway T."/>
            <person name="Bell S."/>
            <person name="Bernard K.E."/>
            <person name="Buhay C.J."/>
            <person name="Chandrabose M.N."/>
            <person name="Dao M."/>
            <person name="Davis C."/>
            <person name="Delehaunty K.D."/>
            <person name="Ding Y."/>
            <person name="Dinh H.H."/>
            <person name="Dugan-Rocha S."/>
            <person name="Fulton L.A."/>
            <person name="Gabisi R.A."/>
            <person name="Garner T.T."/>
            <person name="Godfrey J."/>
            <person name="Hawes A.C."/>
            <person name="Hernandez J."/>
            <person name="Hines S."/>
            <person name="Holder M."/>
            <person name="Hume J."/>
            <person name="Jhangiani S.N."/>
            <person name="Joshi V."/>
            <person name="Khan Z.M."/>
            <person name="Kirkness E.F."/>
            <person name="Cree A."/>
            <person name="Fowler R.G."/>
            <person name="Lee S."/>
            <person name="Lewis L.R."/>
            <person name="Li Z."/>
            <person name="Liu Y.-S."/>
            <person name="Moore S.M."/>
            <person name="Muzny D."/>
            <person name="Nazareth L.V."/>
            <person name="Ngo D.N."/>
            <person name="Okwuonu G.O."/>
            <person name="Pai G."/>
            <person name="Parker D."/>
            <person name="Paul H.A."/>
            <person name="Pfannkoch C."/>
            <person name="Pohl C.S."/>
            <person name="Rogers Y.-H.C."/>
            <person name="Ruiz S.J."/>
            <person name="Sabo A."/>
            <person name="Santibanez J."/>
            <person name="Schneider B.W."/>
            <person name="Smith S.M."/>
            <person name="Sodergren E."/>
            <person name="Svatek A.F."/>
            <person name="Utterback T.R."/>
            <person name="Vattathil S."/>
            <person name="Warren W."/>
            <person name="White C.S."/>
            <person name="Chinwalla A.T."/>
            <person name="Feng Y."/>
            <person name="Halpern A.L."/>
            <person name="Hillier L.W."/>
            <person name="Huang X."/>
            <person name="Minx P."/>
            <person name="Nelson J.O."/>
            <person name="Pepin K.H."/>
            <person name="Qin X."/>
            <person name="Sutton G.G."/>
            <person name="Venter E."/>
            <person name="Walenz B.P."/>
            <person name="Wallis J.W."/>
            <person name="Worley K.C."/>
            <person name="Yang S.-P."/>
            <person name="Jones S.M."/>
            <person name="Marra M.A."/>
            <person name="Rocchi M."/>
            <person name="Schein J.E."/>
            <person name="Baertsch R."/>
            <person name="Clarke L."/>
            <person name="Csuros M."/>
            <person name="Glasscock J."/>
            <person name="Harris R.A."/>
            <person name="Havlak P."/>
            <person name="Jackson A.R."/>
            <person name="Jiang H."/>
            <person name="Liu Y."/>
            <person name="Messina D.N."/>
            <person name="Shen Y."/>
            <person name="Song H.X.-Z."/>
            <person name="Wylie T."/>
            <person name="Zhang L."/>
            <person name="Birney E."/>
            <person name="Han K."/>
            <person name="Konkel M.K."/>
            <person name="Lee J."/>
            <person name="Smit A.F.A."/>
            <person name="Ullmer B."/>
            <person name="Wang H."/>
            <person name="Xing J."/>
            <person name="Burhans R."/>
            <person name="Cheng Z."/>
            <person name="Karro J.E."/>
            <person name="Ma J."/>
            <person name="Raney B."/>
            <person name="She X."/>
            <person name="Cox M.J."/>
            <person name="Demuth J.P."/>
            <person name="Dumas L.J."/>
            <person name="Han S.-G."/>
            <person name="Hopkins J."/>
            <person name="Karimpour-Fard A."/>
            <person name="Kim Y.H."/>
            <person name="Pollack J.R."/>
            <person name="Vinar T."/>
            <person name="Addo-Quaye C."/>
            <person name="Degenhardt J."/>
            <person name="Denby A."/>
            <person name="Hubisz M.J."/>
            <person name="Indap A."/>
            <person name="Kosiol C."/>
            <person name="Lahn B.T."/>
            <person name="Lawson H.A."/>
            <person name="Marklein A."/>
            <person name="Nielsen R."/>
            <person name="Vallender E.J."/>
            <person name="Clark A.G."/>
            <person name="Ferguson B."/>
            <person name="Hernandez R.D."/>
            <person name="Hirani K."/>
            <person name="Kehrer-Sawatzki H."/>
            <person name="Kolb J."/>
            <person name="Patil S."/>
            <person name="Pu L.-L."/>
            <person name="Ren Y."/>
            <person name="Smith D.G."/>
            <person name="Wheeler D.A."/>
            <person name="Schenck I."/>
            <person name="Ball E.V."/>
            <person name="Chen R."/>
            <person name="Cooper D.N."/>
            <person name="Giardine B."/>
            <person name="Hsu F."/>
            <person name="Kent W.J."/>
            <person name="Lesk A."/>
            <person name="Nelson D.L."/>
            <person name="O'brien W.E."/>
            <person name="Pruefer K."/>
            <person name="Stenson P.D."/>
            <person name="Wallace J.C."/>
            <person name="Ke H."/>
            <person name="Liu X.-M."/>
            <person name="Wang P."/>
            <person name="Xiang A.P."/>
            <person name="Yang F."/>
            <person name="Barber G.P."/>
            <person name="Haussler D."/>
            <person name="Karolchik D."/>
            <person name="Kern A.D."/>
            <person name="Kuhn R.M."/>
            <person name="Smith K.E."/>
            <person name="Zwieg A.S."/>
        </authorList>
    </citation>
    <scope>NUCLEOTIDE SEQUENCE [LARGE SCALE GENOMIC DNA]</scope>
    <source>
        <strain evidence="13">17573</strain>
    </source>
</reference>
<proteinExistence type="inferred from homology"/>